<feature type="transmembrane region" description="Helical" evidence="1">
    <location>
        <begin position="149"/>
        <end position="167"/>
    </location>
</feature>
<protein>
    <submittedName>
        <fullName evidence="2">Uncharacterized protein</fullName>
    </submittedName>
</protein>
<feature type="transmembrane region" description="Helical" evidence="1">
    <location>
        <begin position="204"/>
        <end position="221"/>
    </location>
</feature>
<keyword evidence="1" id="KW-1133">Transmembrane helix</keyword>
<proteinExistence type="predicted"/>
<dbReference type="EMBL" id="DXBC01000047">
    <property type="protein sequence ID" value="HIZ78800.1"/>
    <property type="molecule type" value="Genomic_DNA"/>
</dbReference>
<keyword evidence="1" id="KW-0812">Transmembrane</keyword>
<gene>
    <name evidence="2" type="ORF">IAA17_03335</name>
</gene>
<feature type="transmembrane region" description="Helical" evidence="1">
    <location>
        <begin position="41"/>
        <end position="61"/>
    </location>
</feature>
<accession>A0A9D2K4H1</accession>
<organism evidence="2 3">
    <name type="scientific">Candidatus Lachnoclostridium stercorigallinarum</name>
    <dbReference type="NCBI Taxonomy" id="2838634"/>
    <lineage>
        <taxon>Bacteria</taxon>
        <taxon>Bacillati</taxon>
        <taxon>Bacillota</taxon>
        <taxon>Clostridia</taxon>
        <taxon>Lachnospirales</taxon>
        <taxon>Lachnospiraceae</taxon>
    </lineage>
</organism>
<feature type="transmembrane region" description="Helical" evidence="1">
    <location>
        <begin position="12"/>
        <end position="35"/>
    </location>
</feature>
<evidence type="ECO:0000313" key="2">
    <source>
        <dbReference type="EMBL" id="HIZ78800.1"/>
    </source>
</evidence>
<dbReference type="Proteomes" id="UP000824101">
    <property type="component" value="Unassembled WGS sequence"/>
</dbReference>
<sequence length="250" mass="26391">MDEKYEKSIHRIGRIGILIGLAFMLGIPAVISVVFDVAPESIGHVFAVAAGLLAVFIPTNVAEVFGYTPMLGSSAYITFLTGNVTNLKIPVVVNAQTLTETAQGTDEGDTVATIGVAVSSFVTTLVIIAGVILLVPLQPILTTPAVQTATTYMLPALFGGLFLSYINDDCGEYVAKNKSLTLILPMAMVLIVNLFYPLTGKEGFAVIGCMILNVICAYVLFKTGVIKMSLKPGKGQKNVTQNARASSGNK</sequence>
<reference evidence="2" key="2">
    <citation type="submission" date="2021-04" db="EMBL/GenBank/DDBJ databases">
        <authorList>
            <person name="Gilroy R."/>
        </authorList>
    </citation>
    <scope>NUCLEOTIDE SEQUENCE</scope>
    <source>
        <strain evidence="2">ChiBcec1-1093</strain>
    </source>
</reference>
<dbReference type="AlphaFoldDB" id="A0A9D2K4H1"/>
<feature type="transmembrane region" description="Helical" evidence="1">
    <location>
        <begin position="179"/>
        <end position="198"/>
    </location>
</feature>
<feature type="transmembrane region" description="Helical" evidence="1">
    <location>
        <begin position="111"/>
        <end position="137"/>
    </location>
</feature>
<reference evidence="2" key="1">
    <citation type="journal article" date="2021" name="PeerJ">
        <title>Extensive microbial diversity within the chicken gut microbiome revealed by metagenomics and culture.</title>
        <authorList>
            <person name="Gilroy R."/>
            <person name="Ravi A."/>
            <person name="Getino M."/>
            <person name="Pursley I."/>
            <person name="Horton D.L."/>
            <person name="Alikhan N.F."/>
            <person name="Baker D."/>
            <person name="Gharbi K."/>
            <person name="Hall N."/>
            <person name="Watson M."/>
            <person name="Adriaenssens E.M."/>
            <person name="Foster-Nyarko E."/>
            <person name="Jarju S."/>
            <person name="Secka A."/>
            <person name="Antonio M."/>
            <person name="Oren A."/>
            <person name="Chaudhuri R.R."/>
            <person name="La Ragione R."/>
            <person name="Hildebrand F."/>
            <person name="Pallen M.J."/>
        </authorList>
    </citation>
    <scope>NUCLEOTIDE SEQUENCE</scope>
    <source>
        <strain evidence="2">ChiBcec1-1093</strain>
    </source>
</reference>
<name>A0A9D2K4H1_9FIRM</name>
<comment type="caution">
    <text evidence="2">The sequence shown here is derived from an EMBL/GenBank/DDBJ whole genome shotgun (WGS) entry which is preliminary data.</text>
</comment>
<keyword evidence="1" id="KW-0472">Membrane</keyword>
<evidence type="ECO:0000256" key="1">
    <source>
        <dbReference type="SAM" id="Phobius"/>
    </source>
</evidence>
<evidence type="ECO:0000313" key="3">
    <source>
        <dbReference type="Proteomes" id="UP000824101"/>
    </source>
</evidence>